<organism evidence="1 2">
    <name type="scientific">Auriscalpium vulgare</name>
    <dbReference type="NCBI Taxonomy" id="40419"/>
    <lineage>
        <taxon>Eukaryota</taxon>
        <taxon>Fungi</taxon>
        <taxon>Dikarya</taxon>
        <taxon>Basidiomycota</taxon>
        <taxon>Agaricomycotina</taxon>
        <taxon>Agaricomycetes</taxon>
        <taxon>Russulales</taxon>
        <taxon>Auriscalpiaceae</taxon>
        <taxon>Auriscalpium</taxon>
    </lineage>
</organism>
<gene>
    <name evidence="1" type="ORF">FA95DRAFT_1675497</name>
</gene>
<dbReference type="EMBL" id="MU275848">
    <property type="protein sequence ID" value="KAI0051965.1"/>
    <property type="molecule type" value="Genomic_DNA"/>
</dbReference>
<protein>
    <submittedName>
        <fullName evidence="1">Uncharacterized protein</fullName>
    </submittedName>
</protein>
<name>A0ACB8S6I3_9AGAM</name>
<accession>A0ACB8S6I3</accession>
<sequence>MYSDFPQDLNAISNPDRDFRFRFSGHSLTSSSSFQWTGECLQGVPRVTSTTSNGGQYMVVEARGETEARATFQIFATDLDALAAQHTPDAIGNMSIYPRDRNGQLFTQIGTFAVMMYEPSPEPKDPHCMPDPRSLWPNSYPNISWSRHHIQDVPFVPSTARTGDSAAILSKLDTQLASRRALDLKSPVWLYPSYQSVLELSIEAFDSTVYDLISETKDTYRTLELARPLLPVDNEEGPPEYAEEYSPDDDVDEEFATDIVGASIAPKPRLYAHTLHLPLVTSTTNGGQYMVVAAGSETRARTTCHKYSAEAAFRSEPVTLLAVWQALNVEGMYGPSSEPEDLHRTPEPRLILPAYNEKSPPEYTEQYPPFQDIEKGFTTNVVEPAKVRSRTHMLRLLWALLLSLLCSSLYVGFRVGAISI</sequence>
<proteinExistence type="predicted"/>
<keyword evidence="2" id="KW-1185">Reference proteome</keyword>
<comment type="caution">
    <text evidence="1">The sequence shown here is derived from an EMBL/GenBank/DDBJ whole genome shotgun (WGS) entry which is preliminary data.</text>
</comment>
<evidence type="ECO:0000313" key="1">
    <source>
        <dbReference type="EMBL" id="KAI0051965.1"/>
    </source>
</evidence>
<reference evidence="1" key="2">
    <citation type="journal article" date="2022" name="New Phytol.">
        <title>Evolutionary transition to the ectomycorrhizal habit in the genomes of a hyperdiverse lineage of mushroom-forming fungi.</title>
        <authorList>
            <person name="Looney B."/>
            <person name="Miyauchi S."/>
            <person name="Morin E."/>
            <person name="Drula E."/>
            <person name="Courty P.E."/>
            <person name="Kohler A."/>
            <person name="Kuo A."/>
            <person name="LaButti K."/>
            <person name="Pangilinan J."/>
            <person name="Lipzen A."/>
            <person name="Riley R."/>
            <person name="Andreopoulos W."/>
            <person name="He G."/>
            <person name="Johnson J."/>
            <person name="Nolan M."/>
            <person name="Tritt A."/>
            <person name="Barry K.W."/>
            <person name="Grigoriev I.V."/>
            <person name="Nagy L.G."/>
            <person name="Hibbett D."/>
            <person name="Henrissat B."/>
            <person name="Matheny P.B."/>
            <person name="Labbe J."/>
            <person name="Martin F.M."/>
        </authorList>
    </citation>
    <scope>NUCLEOTIDE SEQUENCE</scope>
    <source>
        <strain evidence="1">FP105234-sp</strain>
    </source>
</reference>
<evidence type="ECO:0000313" key="2">
    <source>
        <dbReference type="Proteomes" id="UP000814033"/>
    </source>
</evidence>
<reference evidence="1" key="1">
    <citation type="submission" date="2021-02" db="EMBL/GenBank/DDBJ databases">
        <authorList>
            <consortium name="DOE Joint Genome Institute"/>
            <person name="Ahrendt S."/>
            <person name="Looney B.P."/>
            <person name="Miyauchi S."/>
            <person name="Morin E."/>
            <person name="Drula E."/>
            <person name="Courty P.E."/>
            <person name="Chicoki N."/>
            <person name="Fauchery L."/>
            <person name="Kohler A."/>
            <person name="Kuo A."/>
            <person name="Labutti K."/>
            <person name="Pangilinan J."/>
            <person name="Lipzen A."/>
            <person name="Riley R."/>
            <person name="Andreopoulos W."/>
            <person name="He G."/>
            <person name="Johnson J."/>
            <person name="Barry K.W."/>
            <person name="Grigoriev I.V."/>
            <person name="Nagy L."/>
            <person name="Hibbett D."/>
            <person name="Henrissat B."/>
            <person name="Matheny P.B."/>
            <person name="Labbe J."/>
            <person name="Martin F."/>
        </authorList>
    </citation>
    <scope>NUCLEOTIDE SEQUENCE</scope>
    <source>
        <strain evidence="1">FP105234-sp</strain>
    </source>
</reference>
<dbReference type="Proteomes" id="UP000814033">
    <property type="component" value="Unassembled WGS sequence"/>
</dbReference>